<evidence type="ECO:0000256" key="11">
    <source>
        <dbReference type="HAMAP-Rule" id="MF_01117"/>
    </source>
</evidence>
<comment type="pathway">
    <text evidence="11">Membrane lipid metabolism; glycerophospholipid metabolism.</text>
</comment>
<dbReference type="GO" id="GO:0046474">
    <property type="term" value="P:glycerophospholipid biosynthetic process"/>
    <property type="evidence" value="ECO:0007669"/>
    <property type="project" value="UniProtKB-UniRule"/>
</dbReference>
<evidence type="ECO:0000256" key="6">
    <source>
        <dbReference type="ARBA" id="ARBA00022989"/>
    </source>
</evidence>
<dbReference type="NCBIfam" id="NF003114">
    <property type="entry name" value="PRK04032.1"/>
    <property type="match status" value="1"/>
</dbReference>
<dbReference type="PANTHER" id="PTHR39650:SF1">
    <property type="entry name" value="CDP-ARCHAEOL SYNTHASE"/>
    <property type="match status" value="1"/>
</dbReference>
<organism evidence="12 13">
    <name type="scientific">Candidatus Korarchaeum cryptofilum</name>
    <dbReference type="NCBI Taxonomy" id="498846"/>
    <lineage>
        <taxon>Archaea</taxon>
        <taxon>Thermoproteota</taxon>
        <taxon>Candidatus Korarchaeia</taxon>
        <taxon>Candidatus Korarchaeales</taxon>
        <taxon>Candidatus Korarchaeaceae</taxon>
        <taxon>Candidatus Korarchaeum</taxon>
    </lineage>
</organism>
<evidence type="ECO:0000256" key="8">
    <source>
        <dbReference type="ARBA" id="ARBA00023136"/>
    </source>
</evidence>
<reference evidence="12 13" key="1">
    <citation type="submission" date="2018-10" db="EMBL/GenBank/DDBJ databases">
        <title>Co-occurring genomic capacity for anaerobic methane metabolism and dissimilatory sulfite reduction discovered in the Korarchaeota.</title>
        <authorList>
            <person name="Mckay L.J."/>
            <person name="Dlakic M."/>
            <person name="Fields M.W."/>
            <person name="Delmont T.O."/>
            <person name="Eren A.M."/>
            <person name="Jay Z.J."/>
            <person name="Klingelsmith K.B."/>
            <person name="Rusch D.B."/>
            <person name="Inskeep W.P."/>
        </authorList>
    </citation>
    <scope>NUCLEOTIDE SEQUENCE [LARGE SCALE GENOMIC DNA]</scope>
    <source>
        <strain evidence="12 13">WS</strain>
    </source>
</reference>
<keyword evidence="8 11" id="KW-0472">Membrane</keyword>
<name>A0A429G8K9_9CREN</name>
<sequence>MMDLSFILGAIWYILPSYFANMSPVLFGGGRPLDMGRSFRDGRRILGDHKTIRGFLSGIIVGTLVGFIQGRPLQGFTLSLGAMVGDCFGSFIKRRIGLVEGQSAPLLDQEGFLIFSLIFTYPIEGLAIEPVIFLLIITPILHWGTNFLAHAIGIKEVAH</sequence>
<keyword evidence="12" id="KW-0548">Nucleotidyltransferase</keyword>
<comment type="catalytic activity">
    <reaction evidence="11">
        <text>2,3-bis-O-(geranylgeranyl)-sn-glycerol 1-phosphate + CTP + H(+) = CDP-2,3-bis-O-(geranylgeranyl)-sn-glycerol + diphosphate</text>
        <dbReference type="Rhea" id="RHEA:25690"/>
        <dbReference type="ChEBI" id="CHEBI:15378"/>
        <dbReference type="ChEBI" id="CHEBI:33019"/>
        <dbReference type="ChEBI" id="CHEBI:37563"/>
        <dbReference type="ChEBI" id="CHEBI:58837"/>
        <dbReference type="ChEBI" id="CHEBI:58838"/>
        <dbReference type="EC" id="2.7.7.67"/>
    </reaction>
</comment>
<dbReference type="EMBL" id="RCOR01000014">
    <property type="protein sequence ID" value="RSN70115.1"/>
    <property type="molecule type" value="Genomic_DNA"/>
</dbReference>
<evidence type="ECO:0000256" key="3">
    <source>
        <dbReference type="ARBA" id="ARBA00022679"/>
    </source>
</evidence>
<dbReference type="PANTHER" id="PTHR39650">
    <property type="entry name" value="CDP-ARCHAEOL SYNTHASE"/>
    <property type="match status" value="1"/>
</dbReference>
<comment type="similarity">
    <text evidence="11">Belongs to the CDP-archaeol synthase family.</text>
</comment>
<accession>A0A429G8K9</accession>
<feature type="transmembrane region" description="Helical" evidence="11">
    <location>
        <begin position="112"/>
        <end position="137"/>
    </location>
</feature>
<dbReference type="Pfam" id="PF01864">
    <property type="entry name" value="CarS-like"/>
    <property type="match status" value="2"/>
</dbReference>
<evidence type="ECO:0000313" key="13">
    <source>
        <dbReference type="Proteomes" id="UP000278149"/>
    </source>
</evidence>
<comment type="caution">
    <text evidence="12">The sequence shown here is derived from an EMBL/GenBank/DDBJ whole genome shotgun (WGS) entry which is preliminary data.</text>
</comment>
<proteinExistence type="inferred from homology"/>
<dbReference type="InterPro" id="IPR032690">
    <property type="entry name" value="CarS"/>
</dbReference>
<evidence type="ECO:0000256" key="10">
    <source>
        <dbReference type="ARBA" id="ARBA00023264"/>
    </source>
</evidence>
<dbReference type="AlphaFoldDB" id="A0A429G8K9"/>
<evidence type="ECO:0000256" key="4">
    <source>
        <dbReference type="ARBA" id="ARBA00022692"/>
    </source>
</evidence>
<comment type="subcellular location">
    <subcellularLocation>
        <location evidence="11">Cell membrane</location>
        <topology evidence="11">Multi-pass membrane protein</topology>
    </subcellularLocation>
</comment>
<keyword evidence="1 11" id="KW-1003">Cell membrane</keyword>
<evidence type="ECO:0000313" key="12">
    <source>
        <dbReference type="EMBL" id="RSN70115.1"/>
    </source>
</evidence>
<evidence type="ECO:0000256" key="2">
    <source>
        <dbReference type="ARBA" id="ARBA00022516"/>
    </source>
</evidence>
<keyword evidence="7 11" id="KW-0443">Lipid metabolism</keyword>
<dbReference type="HAMAP" id="MF_01117">
    <property type="entry name" value="CDP_archaeol_synth"/>
    <property type="match status" value="1"/>
</dbReference>
<dbReference type="Proteomes" id="UP000278149">
    <property type="component" value="Unassembled WGS sequence"/>
</dbReference>
<keyword evidence="6 11" id="KW-1133">Transmembrane helix</keyword>
<evidence type="ECO:0000256" key="7">
    <source>
        <dbReference type="ARBA" id="ARBA00023098"/>
    </source>
</evidence>
<feature type="transmembrane region" description="Helical" evidence="11">
    <location>
        <begin position="51"/>
        <end position="69"/>
    </location>
</feature>
<dbReference type="InterPro" id="IPR002726">
    <property type="entry name" value="CarS_archaea"/>
</dbReference>
<comment type="cofactor">
    <cofactor evidence="11">
        <name>Mg(2+)</name>
        <dbReference type="ChEBI" id="CHEBI:18420"/>
    </cofactor>
</comment>
<keyword evidence="9 11" id="KW-0594">Phospholipid biosynthesis</keyword>
<feature type="transmembrane region" description="Helical" evidence="11">
    <location>
        <begin position="6"/>
        <end position="30"/>
    </location>
</feature>
<keyword evidence="10 11" id="KW-1208">Phospholipid metabolism</keyword>
<protein>
    <recommendedName>
        <fullName evidence="11">CDP-archaeol synthase</fullName>
        <ecNumber evidence="11">2.7.7.67</ecNumber>
    </recommendedName>
    <alternativeName>
        <fullName evidence="11">CDP-2,3-bis-(O-geranylgeranyl)-sn-glycerol synthase</fullName>
    </alternativeName>
</protein>
<keyword evidence="3 11" id="KW-0808">Transferase</keyword>
<keyword evidence="4 11" id="KW-0812">Transmembrane</keyword>
<gene>
    <name evidence="11" type="primary">carS</name>
    <name evidence="12" type="ORF">D9Q81_02080</name>
</gene>
<comment type="function">
    <text evidence="11">Catalyzes the formation of CDP-2,3-bis-(O-geranylgeranyl)-sn-glycerol (CDP-archaeol) from 2,3-bis-(O-geranylgeranyl)-sn-glycerol 1-phosphate (DGGGP) and CTP. This reaction is the third ether-bond-formation step in the biosynthesis of archaeal membrane lipids.</text>
</comment>
<evidence type="ECO:0000256" key="9">
    <source>
        <dbReference type="ARBA" id="ARBA00023209"/>
    </source>
</evidence>
<dbReference type="GO" id="GO:0005886">
    <property type="term" value="C:plasma membrane"/>
    <property type="evidence" value="ECO:0007669"/>
    <property type="project" value="UniProtKB-SubCell"/>
</dbReference>
<evidence type="ECO:0000256" key="1">
    <source>
        <dbReference type="ARBA" id="ARBA00022475"/>
    </source>
</evidence>
<dbReference type="GO" id="GO:0043338">
    <property type="term" value="F:CDP-2,3-bis-(O-geranylgeranyl)-sn-glycerol synthase activity"/>
    <property type="evidence" value="ECO:0007669"/>
    <property type="project" value="UniProtKB-EC"/>
</dbReference>
<keyword evidence="2 11" id="KW-0444">Lipid biosynthesis</keyword>
<evidence type="ECO:0000256" key="5">
    <source>
        <dbReference type="ARBA" id="ARBA00022842"/>
    </source>
</evidence>
<dbReference type="UniPathway" id="UPA00940"/>
<keyword evidence="5 11" id="KW-0460">Magnesium</keyword>
<dbReference type="EC" id="2.7.7.67" evidence="11"/>